<feature type="region of interest" description="Disordered" evidence="1">
    <location>
        <begin position="58"/>
        <end position="161"/>
    </location>
</feature>
<sequence length="476" mass="54349">MSAGEDLQTRDYLLNLELTGTEKSELSWEINLLQDSGLMDKTMDDLVKGEEDYEKVMTSSLLDASMDDLEKETSNGPSSLKDTSLDDTEKQKEEKFQFHLQQTPDFLNSSSYLDSSIDNPKKPKKDHDRRSDIPEPNINFGFYKCSSQSNTSTDEPDKQENDYEKIKELISQAENRKSEILIQKLDTDEKRKHAQDRIVKLTEQEAEQNGQKDEQQRLFQVKRKMPKVIINFKAEEAIKKPCADDTDLNMCCKNMVEITNPLVLQKGQALLTFEEEEVAENVVKKRNHTLDINGVPADVKAYHVQLNKTLKFEVNTKISNKKVKIQNLPMHLPDAQIKDKLELAFYKRSIGGGEIESVEYDKERNAAVITFLDYGVVQRILRQSVYGIDFGDNGLREVTVQPVINVGLNKLQMIYPTAPRTVLLSDIKHIRESEDEIQDAIEIHFQKPSNGGGEVEAILYTKDSDKVPVFENEPDP</sequence>
<accession>A0A8C5MVB2</accession>
<dbReference type="InterPro" id="IPR009909">
    <property type="entry name" value="Nmi/IFP35_dom"/>
</dbReference>
<dbReference type="GeneTree" id="ENSGT00530000063686"/>
<dbReference type="GO" id="GO:0005737">
    <property type="term" value="C:cytoplasm"/>
    <property type="evidence" value="ECO:0007669"/>
    <property type="project" value="TreeGrafter"/>
</dbReference>
<feature type="compositionally biased region" description="Basic and acidic residues" evidence="1">
    <location>
        <begin position="83"/>
        <end position="97"/>
    </location>
</feature>
<evidence type="ECO:0000313" key="4">
    <source>
        <dbReference type="Proteomes" id="UP000694569"/>
    </source>
</evidence>
<name>A0A8C5MVB2_9ANUR</name>
<dbReference type="Pfam" id="PF07292">
    <property type="entry name" value="NID"/>
    <property type="match status" value="2"/>
</dbReference>
<evidence type="ECO:0000256" key="1">
    <source>
        <dbReference type="SAM" id="MobiDB-lite"/>
    </source>
</evidence>
<proteinExistence type="predicted"/>
<organism evidence="3 4">
    <name type="scientific">Leptobrachium leishanense</name>
    <name type="common">Leishan spiny toad</name>
    <dbReference type="NCBI Taxonomy" id="445787"/>
    <lineage>
        <taxon>Eukaryota</taxon>
        <taxon>Metazoa</taxon>
        <taxon>Chordata</taxon>
        <taxon>Craniata</taxon>
        <taxon>Vertebrata</taxon>
        <taxon>Euteleostomi</taxon>
        <taxon>Amphibia</taxon>
        <taxon>Batrachia</taxon>
        <taxon>Anura</taxon>
        <taxon>Pelobatoidea</taxon>
        <taxon>Megophryidae</taxon>
        <taxon>Leptobrachium</taxon>
    </lineage>
</organism>
<feature type="compositionally biased region" description="Basic and acidic residues" evidence="1">
    <location>
        <begin position="119"/>
        <end position="133"/>
    </location>
</feature>
<reference evidence="3" key="1">
    <citation type="submission" date="2025-08" db="UniProtKB">
        <authorList>
            <consortium name="Ensembl"/>
        </authorList>
    </citation>
    <scope>IDENTIFICATION</scope>
</reference>
<feature type="domain" description="NID" evidence="2">
    <location>
        <begin position="269"/>
        <end position="357"/>
    </location>
</feature>
<feature type="domain" description="NID" evidence="2">
    <location>
        <begin position="367"/>
        <end position="457"/>
    </location>
</feature>
<dbReference type="Gene3D" id="3.30.70.330">
    <property type="match status" value="2"/>
</dbReference>
<protein>
    <recommendedName>
        <fullName evidence="2">NID domain-containing protein</fullName>
    </recommendedName>
</protein>
<reference evidence="3" key="2">
    <citation type="submission" date="2025-09" db="UniProtKB">
        <authorList>
            <consortium name="Ensembl"/>
        </authorList>
    </citation>
    <scope>IDENTIFICATION</scope>
</reference>
<dbReference type="AlphaFoldDB" id="A0A8C5MVB2"/>
<dbReference type="PANTHER" id="PTHR15225">
    <property type="entry name" value="INTERFERON-INDUCED PROTEIN 35/NMI N-MYC/STAT INTERACTING PROTEIN"/>
    <property type="match status" value="1"/>
</dbReference>
<dbReference type="Proteomes" id="UP000694569">
    <property type="component" value="Unplaced"/>
</dbReference>
<dbReference type="OrthoDB" id="9903237at2759"/>
<evidence type="ECO:0000313" key="3">
    <source>
        <dbReference type="Ensembl" id="ENSLLEP00000018331.1"/>
    </source>
</evidence>
<dbReference type="Ensembl" id="ENSLLET00000019055.1">
    <property type="protein sequence ID" value="ENSLLEP00000018331.1"/>
    <property type="gene ID" value="ENSLLEG00000011678.1"/>
</dbReference>
<feature type="compositionally biased region" description="Polar residues" evidence="1">
    <location>
        <begin position="99"/>
        <end position="118"/>
    </location>
</feature>
<dbReference type="InterPro" id="IPR012677">
    <property type="entry name" value="Nucleotide-bd_a/b_plait_sf"/>
</dbReference>
<dbReference type="PANTHER" id="PTHR15225:SF4">
    <property type="entry name" value="N-MYC-INTERACTOR"/>
    <property type="match status" value="1"/>
</dbReference>
<evidence type="ECO:0000259" key="2">
    <source>
        <dbReference type="Pfam" id="PF07292"/>
    </source>
</evidence>
<keyword evidence="4" id="KW-1185">Reference proteome</keyword>